<dbReference type="Proteomes" id="UP000070089">
    <property type="component" value="Unassembled WGS sequence"/>
</dbReference>
<proteinExistence type="predicted"/>
<sequence>MQQLFTSLQGHRCASSTVWKIASESLGGEQSASRAKFYSDLFRLNFGLLGIYTSDWPILGGNYADIYAIFHATVQLGGIFSVLLNDNAISSIAEHVCTLPITPRKDLADLFTLLKWDNVELLNNSSFINAFIDTYIRYILIYEQIYLSRSRTVSNRVIYLVYSAWQGAFLRPYIGIDRSLASFDFLDEAENIADVTSLIEEHEEQEEQEEHEEREDEDEPGMSQKKRQAKVVRVKRGKEMTSPLKEPDIKASVEGVSELHEAATAGKEEEQDSQSGNKPLSTSATLKEDDPSIIKDVSYSSNILPDAHTCISATVPNPTASAPVTNYNRTGYHLHQITSLSCYNFGQSRIPTYNEHAIPMTDTSSIKGQRLYQKEELCMLRNRGLDTVLNCSWRLVPNDLAAEELSKLHLTLRDKVISDPIRMTCYQAFPAGTHPLNQQRPLGNDKIHAPLIDQDLLSSTIKKHTKIASQIICSLFGMRHSECVDWQSKTPLALIELLELHIMELYNLFLCDNCLTGIGETLILDSPACVFLLYSILSDEIDSFITSFANSGLQQPTQPLSLRIKISSIDPRIYCNILTCSAHIFSTILPRLNLGTNPDLSPDNIYFTLSSQHLGNLDSIVNNLLADSIQRNINLLVTLLGSLLHRHYYMVNNAIVIAFCSSRPVIFHCISLALLSNSIIHPFILMALRLLVDEELSLRPGLVARSTDGSNQAQSFASLKWGNKLQKFANRLASRSYIVHNSLLLLRAAIYNGRFDGQLFSAISTFLRQPLLETKPVQLFLFTKDYEESTAVKVFRHALISTCYGCIDIIQTLVTSGLSAEFHVLLLELLSSPIPLPGELSTELDRILTEKAL</sequence>
<evidence type="ECO:0000313" key="2">
    <source>
        <dbReference type="EMBL" id="KWX13362.1"/>
    </source>
</evidence>
<feature type="compositionally biased region" description="Acidic residues" evidence="1">
    <location>
        <begin position="201"/>
        <end position="220"/>
    </location>
</feature>
<dbReference type="AlphaFoldDB" id="A0A132NUK1"/>
<name>A0A132NUK1_GIAIN</name>
<evidence type="ECO:0000313" key="3">
    <source>
        <dbReference type="Proteomes" id="UP000070089"/>
    </source>
</evidence>
<gene>
    <name evidence="2" type="ORF">QR46_2646</name>
</gene>
<feature type="region of interest" description="Disordered" evidence="1">
    <location>
        <begin position="201"/>
        <end position="289"/>
    </location>
</feature>
<evidence type="ECO:0000256" key="1">
    <source>
        <dbReference type="SAM" id="MobiDB-lite"/>
    </source>
</evidence>
<dbReference type="EMBL" id="JXTI01000072">
    <property type="protein sequence ID" value="KWX13362.1"/>
    <property type="molecule type" value="Genomic_DNA"/>
</dbReference>
<feature type="compositionally biased region" description="Polar residues" evidence="1">
    <location>
        <begin position="273"/>
        <end position="285"/>
    </location>
</feature>
<dbReference type="OrthoDB" id="10254693at2759"/>
<reference evidence="2 3" key="1">
    <citation type="journal article" date="2015" name="Mol. Biochem. Parasitol.">
        <title>Identification of polymorphic genes for use in assemblage B genotyping assays through comparative genomics of multiple assemblage B Giardia duodenalis isolates.</title>
        <authorList>
            <person name="Wielinga C."/>
            <person name="Thompson R.C."/>
            <person name="Monis P."/>
            <person name="Ryan U."/>
        </authorList>
    </citation>
    <scope>NUCLEOTIDE SEQUENCE [LARGE SCALE GENOMIC DNA]</scope>
    <source>
        <strain evidence="2 3">BAH15c1</strain>
    </source>
</reference>
<feature type="compositionally biased region" description="Basic and acidic residues" evidence="1">
    <location>
        <begin position="245"/>
        <end position="261"/>
    </location>
</feature>
<protein>
    <submittedName>
        <fullName evidence="2">Uncharacterized protein</fullName>
    </submittedName>
</protein>
<feature type="compositionally biased region" description="Basic residues" evidence="1">
    <location>
        <begin position="224"/>
        <end position="236"/>
    </location>
</feature>
<accession>A0A132NUK1</accession>
<organism evidence="2 3">
    <name type="scientific">Giardia duodenalis assemblage B</name>
    <dbReference type="NCBI Taxonomy" id="1394984"/>
    <lineage>
        <taxon>Eukaryota</taxon>
        <taxon>Metamonada</taxon>
        <taxon>Diplomonadida</taxon>
        <taxon>Hexamitidae</taxon>
        <taxon>Giardiinae</taxon>
        <taxon>Giardia</taxon>
    </lineage>
</organism>
<dbReference type="VEuPathDB" id="GiardiaDB:QR46_2646"/>
<comment type="caution">
    <text evidence="2">The sequence shown here is derived from an EMBL/GenBank/DDBJ whole genome shotgun (WGS) entry which is preliminary data.</text>
</comment>